<proteinExistence type="predicted"/>
<gene>
    <name evidence="1" type="ORF">SAMN02745134_02728</name>
</gene>
<protein>
    <submittedName>
        <fullName evidence="1">Uncharacterized protein</fullName>
    </submittedName>
</protein>
<evidence type="ECO:0000313" key="1">
    <source>
        <dbReference type="EMBL" id="SMC26203.1"/>
    </source>
</evidence>
<organism evidence="1 2">
    <name type="scientific">Clostridium acidisoli DSM 12555</name>
    <dbReference type="NCBI Taxonomy" id="1121291"/>
    <lineage>
        <taxon>Bacteria</taxon>
        <taxon>Bacillati</taxon>
        <taxon>Bacillota</taxon>
        <taxon>Clostridia</taxon>
        <taxon>Eubacteriales</taxon>
        <taxon>Clostridiaceae</taxon>
        <taxon>Clostridium</taxon>
    </lineage>
</organism>
<evidence type="ECO:0000313" key="2">
    <source>
        <dbReference type="Proteomes" id="UP000192468"/>
    </source>
</evidence>
<dbReference type="RefSeq" id="WP_084116544.1">
    <property type="nucleotide sequence ID" value="NZ_FWXH01000012.1"/>
</dbReference>
<dbReference type="AlphaFoldDB" id="A0A1W1XQG8"/>
<dbReference type="OrthoDB" id="6198376at2"/>
<dbReference type="EMBL" id="FWXH01000012">
    <property type="protein sequence ID" value="SMC26203.1"/>
    <property type="molecule type" value="Genomic_DNA"/>
</dbReference>
<reference evidence="1 2" key="1">
    <citation type="submission" date="2017-04" db="EMBL/GenBank/DDBJ databases">
        <authorList>
            <person name="Afonso C.L."/>
            <person name="Miller P.J."/>
            <person name="Scott M.A."/>
            <person name="Spackman E."/>
            <person name="Goraichik I."/>
            <person name="Dimitrov K.M."/>
            <person name="Suarez D.L."/>
            <person name="Swayne D.E."/>
        </authorList>
    </citation>
    <scope>NUCLEOTIDE SEQUENCE [LARGE SCALE GENOMIC DNA]</scope>
    <source>
        <strain evidence="1 2">DSM 12555</strain>
    </source>
</reference>
<accession>A0A1W1XQG8</accession>
<name>A0A1W1XQG8_9CLOT</name>
<sequence>MQCPNIEACPYINSRDGEDIIQYKKQFCYGGYLSCARYNVGNIVGSVPDDLRPDDYEEQAKLINSK</sequence>
<dbReference type="Proteomes" id="UP000192468">
    <property type="component" value="Unassembled WGS sequence"/>
</dbReference>
<keyword evidence="2" id="KW-1185">Reference proteome</keyword>